<dbReference type="EMBL" id="MNXQ01000027">
    <property type="protein sequence ID" value="OIP03693.1"/>
    <property type="molecule type" value="Genomic_DNA"/>
</dbReference>
<protein>
    <recommendedName>
        <fullName evidence="3">AbiEi antitoxin C-terminal domain-containing protein</fullName>
    </recommendedName>
</protein>
<gene>
    <name evidence="1" type="ORF">AUK18_01380</name>
</gene>
<evidence type="ECO:0000313" key="2">
    <source>
        <dbReference type="Proteomes" id="UP000183605"/>
    </source>
</evidence>
<dbReference type="Proteomes" id="UP000183605">
    <property type="component" value="Unassembled WGS sequence"/>
</dbReference>
<dbReference type="AlphaFoldDB" id="A0A1J5AX48"/>
<name>A0A1J5AX48_9BACT</name>
<proteinExistence type="predicted"/>
<evidence type="ECO:0000313" key="1">
    <source>
        <dbReference type="EMBL" id="OIP03693.1"/>
    </source>
</evidence>
<evidence type="ECO:0008006" key="3">
    <source>
        <dbReference type="Google" id="ProtNLM"/>
    </source>
</evidence>
<comment type="caution">
    <text evidence="1">The sequence shown here is derived from an EMBL/GenBank/DDBJ whole genome shotgun (WGS) entry which is preliminary data.</text>
</comment>
<sequence length="197" mass="23033">MSTLLKPLFVREKLLEGRLRLFTGVEFIRLFPGSQDKAKYFLERQTKLGLFIRLKKGLYMLKTDPAGEMEIANKLYQPSYISFEYALAYYNLLPEMPYTVTSATTKPTRTFTYDHKNFSYLSIKKTAFTGYFPIKKEGQTVLLASPEKALADYLYFVVLGKKPMNERLNLLNINRKKLLSYCRLFKRQKLTQMAKTL</sequence>
<organism evidence="1 2">
    <name type="scientific">Candidatus Beckwithbacteria bacterium CG2_30_44_31</name>
    <dbReference type="NCBI Taxonomy" id="1805035"/>
    <lineage>
        <taxon>Bacteria</taxon>
        <taxon>Candidatus Beckwithiibacteriota</taxon>
    </lineage>
</organism>
<reference evidence="1 2" key="1">
    <citation type="journal article" date="2016" name="Environ. Microbiol.">
        <title>Genomic resolution of a cold subsurface aquifer community provides metabolic insights for novel microbes adapted to high CO concentrations.</title>
        <authorList>
            <person name="Probst A.J."/>
            <person name="Castelle C.J."/>
            <person name="Singh A."/>
            <person name="Brown C.T."/>
            <person name="Anantharaman K."/>
            <person name="Sharon I."/>
            <person name="Hug L.A."/>
            <person name="Burstein D."/>
            <person name="Emerson J.B."/>
            <person name="Thomas B.C."/>
            <person name="Banfield J.F."/>
        </authorList>
    </citation>
    <scope>NUCLEOTIDE SEQUENCE [LARGE SCALE GENOMIC DNA]</scope>
    <source>
        <strain evidence="1">CG2_30_44_31</strain>
    </source>
</reference>
<accession>A0A1J5AX48</accession>